<dbReference type="EMBL" id="JAIWYP010000007">
    <property type="protein sequence ID" value="KAH3802990.1"/>
    <property type="molecule type" value="Genomic_DNA"/>
</dbReference>
<protein>
    <submittedName>
        <fullName evidence="1">Uncharacterized protein</fullName>
    </submittedName>
</protein>
<dbReference type="Proteomes" id="UP000828390">
    <property type="component" value="Unassembled WGS sequence"/>
</dbReference>
<comment type="caution">
    <text evidence="1">The sequence shown here is derived from an EMBL/GenBank/DDBJ whole genome shotgun (WGS) entry which is preliminary data.</text>
</comment>
<reference evidence="1" key="1">
    <citation type="journal article" date="2019" name="bioRxiv">
        <title>The Genome of the Zebra Mussel, Dreissena polymorpha: A Resource for Invasive Species Research.</title>
        <authorList>
            <person name="McCartney M.A."/>
            <person name="Auch B."/>
            <person name="Kono T."/>
            <person name="Mallez S."/>
            <person name="Zhang Y."/>
            <person name="Obille A."/>
            <person name="Becker A."/>
            <person name="Abrahante J.E."/>
            <person name="Garbe J."/>
            <person name="Badalamenti J.P."/>
            <person name="Herman A."/>
            <person name="Mangelson H."/>
            <person name="Liachko I."/>
            <person name="Sullivan S."/>
            <person name="Sone E.D."/>
            <person name="Koren S."/>
            <person name="Silverstein K.A.T."/>
            <person name="Beckman K.B."/>
            <person name="Gohl D.M."/>
        </authorList>
    </citation>
    <scope>NUCLEOTIDE SEQUENCE</scope>
    <source>
        <strain evidence="1">Duluth1</strain>
        <tissue evidence="1">Whole animal</tissue>
    </source>
</reference>
<name>A0A9D4FQA3_DREPO</name>
<sequence>MAKDLDDAKLLAEVFLRSVIKCPPEIIQPPYWVMTDCLSRKEALVLGINYWRHFQVLRNFADTMKRARKKVLGHTQREFITIDTEMKCYRVLAALLRQSGTDFMLNFFDEIFIFRAVYSGD</sequence>
<dbReference type="AlphaFoldDB" id="A0A9D4FQA3"/>
<reference evidence="1" key="2">
    <citation type="submission" date="2020-11" db="EMBL/GenBank/DDBJ databases">
        <authorList>
            <person name="McCartney M.A."/>
            <person name="Auch B."/>
            <person name="Kono T."/>
            <person name="Mallez S."/>
            <person name="Becker A."/>
            <person name="Gohl D.M."/>
            <person name="Silverstein K.A.T."/>
            <person name="Koren S."/>
            <person name="Bechman K.B."/>
            <person name="Herman A."/>
            <person name="Abrahante J.E."/>
            <person name="Garbe J."/>
        </authorList>
    </citation>
    <scope>NUCLEOTIDE SEQUENCE</scope>
    <source>
        <strain evidence="1">Duluth1</strain>
        <tissue evidence="1">Whole animal</tissue>
    </source>
</reference>
<organism evidence="1 2">
    <name type="scientific">Dreissena polymorpha</name>
    <name type="common">Zebra mussel</name>
    <name type="synonym">Mytilus polymorpha</name>
    <dbReference type="NCBI Taxonomy" id="45954"/>
    <lineage>
        <taxon>Eukaryota</taxon>
        <taxon>Metazoa</taxon>
        <taxon>Spiralia</taxon>
        <taxon>Lophotrochozoa</taxon>
        <taxon>Mollusca</taxon>
        <taxon>Bivalvia</taxon>
        <taxon>Autobranchia</taxon>
        <taxon>Heteroconchia</taxon>
        <taxon>Euheterodonta</taxon>
        <taxon>Imparidentia</taxon>
        <taxon>Neoheterodontei</taxon>
        <taxon>Myida</taxon>
        <taxon>Dreissenoidea</taxon>
        <taxon>Dreissenidae</taxon>
        <taxon>Dreissena</taxon>
    </lineage>
</organism>
<gene>
    <name evidence="1" type="ORF">DPMN_156688</name>
</gene>
<keyword evidence="2" id="KW-1185">Reference proteome</keyword>
<evidence type="ECO:0000313" key="1">
    <source>
        <dbReference type="EMBL" id="KAH3802990.1"/>
    </source>
</evidence>
<evidence type="ECO:0000313" key="2">
    <source>
        <dbReference type="Proteomes" id="UP000828390"/>
    </source>
</evidence>
<accession>A0A9D4FQA3</accession>
<proteinExistence type="predicted"/>